<accession>A0A6I4VUR9</accession>
<dbReference type="AlphaFoldDB" id="A0A6I4VUR9"/>
<reference evidence="1 2" key="1">
    <citation type="submission" date="2019-12" db="EMBL/GenBank/DDBJ databases">
        <title>Whole-genome analyses of novel actinobacteria.</title>
        <authorList>
            <person name="Sahin N."/>
            <person name="Saygin H."/>
        </authorList>
    </citation>
    <scope>NUCLEOTIDE SEQUENCE [LARGE SCALE GENOMIC DNA]</scope>
    <source>
        <strain evidence="1 2">KC615</strain>
    </source>
</reference>
<organism evidence="1 2">
    <name type="scientific">Shimazuella alba</name>
    <dbReference type="NCBI Taxonomy" id="2690964"/>
    <lineage>
        <taxon>Bacteria</taxon>
        <taxon>Bacillati</taxon>
        <taxon>Bacillota</taxon>
        <taxon>Bacilli</taxon>
        <taxon>Bacillales</taxon>
        <taxon>Thermoactinomycetaceae</taxon>
        <taxon>Shimazuella</taxon>
    </lineage>
</organism>
<evidence type="ECO:0000313" key="1">
    <source>
        <dbReference type="EMBL" id="MXQ53925.1"/>
    </source>
</evidence>
<sequence length="235" mass="25903">MKLKKMLVMPESIDAPGIDAGSGPYPLWGMILLRFLKSGMVFAADKSQSNLEYQMHFGANGGPHLYRGLDLLGQEVEADTRVIWREHGAHILRKGGEIYGDASLFYNTLLDAQRRIKAVKGDIYTLGERFPSRFGIGASGFCAESITTSKDECLDAWRSFINSLRIGAPFVITIVLGSTGYSAGEFTFFPAVNLTIEDVVEMFAMLPVECTAEEVRINFREGHGGTAIVVGRRIR</sequence>
<gene>
    <name evidence="1" type="ORF">GSM42_09390</name>
</gene>
<dbReference type="EMBL" id="WUUL01000005">
    <property type="protein sequence ID" value="MXQ53925.1"/>
    <property type="molecule type" value="Genomic_DNA"/>
</dbReference>
<dbReference type="InterPro" id="IPR029063">
    <property type="entry name" value="SAM-dependent_MTases_sf"/>
</dbReference>
<proteinExistence type="predicted"/>
<protein>
    <submittedName>
        <fullName evidence="1">Uncharacterized protein</fullName>
    </submittedName>
</protein>
<evidence type="ECO:0000313" key="2">
    <source>
        <dbReference type="Proteomes" id="UP000430692"/>
    </source>
</evidence>
<dbReference type="Proteomes" id="UP000430692">
    <property type="component" value="Unassembled WGS sequence"/>
</dbReference>
<keyword evidence="2" id="KW-1185">Reference proteome</keyword>
<dbReference type="Gene3D" id="3.40.50.150">
    <property type="entry name" value="Vaccinia Virus protein VP39"/>
    <property type="match status" value="1"/>
</dbReference>
<comment type="caution">
    <text evidence="1">The sequence shown here is derived from an EMBL/GenBank/DDBJ whole genome shotgun (WGS) entry which is preliminary data.</text>
</comment>
<name>A0A6I4VUR9_9BACL</name>